<protein>
    <submittedName>
        <fullName evidence="5">Putative ABC transport system ATP-binding protein</fullName>
    </submittedName>
</protein>
<dbReference type="PANTHER" id="PTHR24220">
    <property type="entry name" value="IMPORT ATP-BINDING PROTEIN"/>
    <property type="match status" value="1"/>
</dbReference>
<proteinExistence type="predicted"/>
<gene>
    <name evidence="5" type="ORF">BJY26_002497</name>
</gene>
<dbReference type="AlphaFoldDB" id="A0A7Z0D3K1"/>
<reference evidence="5 6" key="1">
    <citation type="submission" date="2020-07" db="EMBL/GenBank/DDBJ databases">
        <title>Sequencing the genomes of 1000 actinobacteria strains.</title>
        <authorList>
            <person name="Klenk H.-P."/>
        </authorList>
    </citation>
    <scope>NUCLEOTIDE SEQUENCE [LARGE SCALE GENOMIC DNA]</scope>
    <source>
        <strain evidence="5 6">DSM 26341</strain>
    </source>
</reference>
<dbReference type="SUPFAM" id="SSF52540">
    <property type="entry name" value="P-loop containing nucleoside triphosphate hydrolases"/>
    <property type="match status" value="1"/>
</dbReference>
<dbReference type="EMBL" id="JACBZP010000001">
    <property type="protein sequence ID" value="NYI68191.1"/>
    <property type="molecule type" value="Genomic_DNA"/>
</dbReference>
<accession>A0A7Z0D3K1</accession>
<dbReference type="InterPro" id="IPR017871">
    <property type="entry name" value="ABC_transporter-like_CS"/>
</dbReference>
<dbReference type="InterPro" id="IPR003593">
    <property type="entry name" value="AAA+_ATPase"/>
</dbReference>
<name>A0A7Z0D3K1_9MICO</name>
<dbReference type="CDD" id="cd03255">
    <property type="entry name" value="ABC_MJ0796_LolCDE_FtsE"/>
    <property type="match status" value="1"/>
</dbReference>
<dbReference type="PROSITE" id="PS50893">
    <property type="entry name" value="ABC_TRANSPORTER_2"/>
    <property type="match status" value="1"/>
</dbReference>
<keyword evidence="3 5" id="KW-0067">ATP-binding</keyword>
<dbReference type="InterPro" id="IPR027417">
    <property type="entry name" value="P-loop_NTPase"/>
</dbReference>
<evidence type="ECO:0000313" key="6">
    <source>
        <dbReference type="Proteomes" id="UP000539111"/>
    </source>
</evidence>
<dbReference type="GO" id="GO:0005886">
    <property type="term" value="C:plasma membrane"/>
    <property type="evidence" value="ECO:0007669"/>
    <property type="project" value="TreeGrafter"/>
</dbReference>
<dbReference type="PROSITE" id="PS00211">
    <property type="entry name" value="ABC_TRANSPORTER_1"/>
    <property type="match status" value="1"/>
</dbReference>
<dbReference type="PANTHER" id="PTHR24220:SF685">
    <property type="entry name" value="ABC TRANSPORTER RELATED"/>
    <property type="match status" value="1"/>
</dbReference>
<dbReference type="InterPro" id="IPR017911">
    <property type="entry name" value="MacB-like_ATP-bd"/>
</dbReference>
<evidence type="ECO:0000259" key="4">
    <source>
        <dbReference type="PROSITE" id="PS50893"/>
    </source>
</evidence>
<dbReference type="InterPro" id="IPR003439">
    <property type="entry name" value="ABC_transporter-like_ATP-bd"/>
</dbReference>
<dbReference type="InterPro" id="IPR015854">
    <property type="entry name" value="ABC_transpr_LolD-like"/>
</dbReference>
<dbReference type="GO" id="GO:0005524">
    <property type="term" value="F:ATP binding"/>
    <property type="evidence" value="ECO:0007669"/>
    <property type="project" value="UniProtKB-KW"/>
</dbReference>
<dbReference type="GO" id="GO:0022857">
    <property type="term" value="F:transmembrane transporter activity"/>
    <property type="evidence" value="ECO:0007669"/>
    <property type="project" value="TreeGrafter"/>
</dbReference>
<dbReference type="Gene3D" id="3.40.50.300">
    <property type="entry name" value="P-loop containing nucleotide triphosphate hydrolases"/>
    <property type="match status" value="1"/>
</dbReference>
<evidence type="ECO:0000256" key="3">
    <source>
        <dbReference type="ARBA" id="ARBA00022840"/>
    </source>
</evidence>
<keyword evidence="6" id="KW-1185">Reference proteome</keyword>
<dbReference type="FunFam" id="3.40.50.300:FF:000032">
    <property type="entry name" value="Export ABC transporter ATP-binding protein"/>
    <property type="match status" value="1"/>
</dbReference>
<keyword evidence="1" id="KW-0813">Transport</keyword>
<evidence type="ECO:0000256" key="1">
    <source>
        <dbReference type="ARBA" id="ARBA00022448"/>
    </source>
</evidence>
<feature type="domain" description="ABC transporter" evidence="4">
    <location>
        <begin position="7"/>
        <end position="235"/>
    </location>
</feature>
<comment type="caution">
    <text evidence="5">The sequence shown here is derived from an EMBL/GenBank/DDBJ whole genome shotgun (WGS) entry which is preliminary data.</text>
</comment>
<dbReference type="SMART" id="SM00382">
    <property type="entry name" value="AAA"/>
    <property type="match status" value="1"/>
</dbReference>
<dbReference type="GO" id="GO:0098796">
    <property type="term" value="C:membrane protein complex"/>
    <property type="evidence" value="ECO:0007669"/>
    <property type="project" value="UniProtKB-ARBA"/>
</dbReference>
<dbReference type="RefSeq" id="WP_179428572.1">
    <property type="nucleotide sequence ID" value="NZ_JACBZP010000001.1"/>
</dbReference>
<evidence type="ECO:0000313" key="5">
    <source>
        <dbReference type="EMBL" id="NYI68191.1"/>
    </source>
</evidence>
<dbReference type="Pfam" id="PF00005">
    <property type="entry name" value="ABC_tran"/>
    <property type="match status" value="1"/>
</dbReference>
<keyword evidence="2" id="KW-0547">Nucleotide-binding</keyword>
<sequence>MSSAAALRARGIGRVFTSAGGVVHACNAVDFDLFPAELVVVRGPSGAGKTTLLNLLAGLDTPTAGEVWIGDRKITDMAENMAVEMRRSLIGYVFQSFGLLPMLSATENVEVPLRLLRVNPSERTVRVAEMLARVGLSEHAEQRPAELSGGQQQRVGIARALVNRPRVLFADEPTGQLDSASASTIMNLIGTLVRADGISAVIATHDPLLVARADRVFDIHDGRLSEHRRGGRHAVQ</sequence>
<evidence type="ECO:0000256" key="2">
    <source>
        <dbReference type="ARBA" id="ARBA00022741"/>
    </source>
</evidence>
<dbReference type="Proteomes" id="UP000539111">
    <property type="component" value="Unassembled WGS sequence"/>
</dbReference>
<organism evidence="5 6">
    <name type="scientific">Spelaeicoccus albus</name>
    <dbReference type="NCBI Taxonomy" id="1280376"/>
    <lineage>
        <taxon>Bacteria</taxon>
        <taxon>Bacillati</taxon>
        <taxon>Actinomycetota</taxon>
        <taxon>Actinomycetes</taxon>
        <taxon>Micrococcales</taxon>
        <taxon>Brevibacteriaceae</taxon>
        <taxon>Spelaeicoccus</taxon>
    </lineage>
</organism>
<dbReference type="GO" id="GO:0016887">
    <property type="term" value="F:ATP hydrolysis activity"/>
    <property type="evidence" value="ECO:0007669"/>
    <property type="project" value="InterPro"/>
</dbReference>